<keyword evidence="2" id="KW-1185">Reference proteome</keyword>
<name>A0A1Y2HH40_9FUNG</name>
<dbReference type="EMBL" id="MCFL01000033">
    <property type="protein sequence ID" value="ORZ33859.1"/>
    <property type="molecule type" value="Genomic_DNA"/>
</dbReference>
<dbReference type="Proteomes" id="UP000193411">
    <property type="component" value="Unassembled WGS sequence"/>
</dbReference>
<reference evidence="1 2" key="1">
    <citation type="submission" date="2016-07" db="EMBL/GenBank/DDBJ databases">
        <title>Pervasive Adenine N6-methylation of Active Genes in Fungi.</title>
        <authorList>
            <consortium name="DOE Joint Genome Institute"/>
            <person name="Mondo S.J."/>
            <person name="Dannebaum R.O."/>
            <person name="Kuo R.C."/>
            <person name="Labutti K."/>
            <person name="Haridas S."/>
            <person name="Kuo A."/>
            <person name="Salamov A."/>
            <person name="Ahrendt S.R."/>
            <person name="Lipzen A."/>
            <person name="Sullivan W."/>
            <person name="Andreopoulos W.B."/>
            <person name="Clum A."/>
            <person name="Lindquist E."/>
            <person name="Daum C."/>
            <person name="Ramamoorthy G.K."/>
            <person name="Gryganskyi A."/>
            <person name="Culley D."/>
            <person name="Magnuson J.K."/>
            <person name="James T.Y."/>
            <person name="O'Malley M.A."/>
            <person name="Stajich J.E."/>
            <person name="Spatafora J.W."/>
            <person name="Visel A."/>
            <person name="Grigoriev I.V."/>
        </authorList>
    </citation>
    <scope>NUCLEOTIDE SEQUENCE [LARGE SCALE GENOMIC DNA]</scope>
    <source>
        <strain evidence="1 2">PL171</strain>
    </source>
</reference>
<gene>
    <name evidence="1" type="ORF">BCR44DRAFT_1437733</name>
</gene>
<evidence type="ECO:0000313" key="2">
    <source>
        <dbReference type="Proteomes" id="UP000193411"/>
    </source>
</evidence>
<accession>A0A1Y2HH40</accession>
<proteinExistence type="predicted"/>
<dbReference type="AlphaFoldDB" id="A0A1Y2HH40"/>
<evidence type="ECO:0000313" key="1">
    <source>
        <dbReference type="EMBL" id="ORZ33859.1"/>
    </source>
</evidence>
<organism evidence="1 2">
    <name type="scientific">Catenaria anguillulae PL171</name>
    <dbReference type="NCBI Taxonomy" id="765915"/>
    <lineage>
        <taxon>Eukaryota</taxon>
        <taxon>Fungi</taxon>
        <taxon>Fungi incertae sedis</taxon>
        <taxon>Blastocladiomycota</taxon>
        <taxon>Blastocladiomycetes</taxon>
        <taxon>Blastocladiales</taxon>
        <taxon>Catenariaceae</taxon>
        <taxon>Catenaria</taxon>
    </lineage>
</organism>
<comment type="caution">
    <text evidence="1">The sequence shown here is derived from an EMBL/GenBank/DDBJ whole genome shotgun (WGS) entry which is preliminary data.</text>
</comment>
<protein>
    <submittedName>
        <fullName evidence="1">Uncharacterized protein</fullName>
    </submittedName>
</protein>
<sequence>MVLFDRLAVTSAISLKASPFRSVALLHSASPPPPTWFGHRRTNRQLVALAAVDLTCSPVFLLFGN</sequence>